<dbReference type="InterPro" id="IPR011009">
    <property type="entry name" value="Kinase-like_dom_sf"/>
</dbReference>
<keyword evidence="5" id="KW-1185">Reference proteome</keyword>
<dbReference type="Pfam" id="PF07714">
    <property type="entry name" value="PK_Tyr_Ser-Thr"/>
    <property type="match status" value="1"/>
</dbReference>
<evidence type="ECO:0000313" key="5">
    <source>
        <dbReference type="Proteomes" id="UP000734854"/>
    </source>
</evidence>
<organism evidence="4 5">
    <name type="scientific">Zingiber officinale</name>
    <name type="common">Ginger</name>
    <name type="synonym">Amomum zingiber</name>
    <dbReference type="NCBI Taxonomy" id="94328"/>
    <lineage>
        <taxon>Eukaryota</taxon>
        <taxon>Viridiplantae</taxon>
        <taxon>Streptophyta</taxon>
        <taxon>Embryophyta</taxon>
        <taxon>Tracheophyta</taxon>
        <taxon>Spermatophyta</taxon>
        <taxon>Magnoliopsida</taxon>
        <taxon>Liliopsida</taxon>
        <taxon>Zingiberales</taxon>
        <taxon>Zingiberaceae</taxon>
        <taxon>Zingiber</taxon>
    </lineage>
</organism>
<evidence type="ECO:0000313" key="4">
    <source>
        <dbReference type="EMBL" id="KAG6524188.1"/>
    </source>
</evidence>
<gene>
    <name evidence="4" type="ORF">ZIOFF_014079</name>
</gene>
<name>A0A8J5LDE7_ZINOF</name>
<evidence type="ECO:0000259" key="3">
    <source>
        <dbReference type="PROSITE" id="PS50011"/>
    </source>
</evidence>
<dbReference type="InterPro" id="IPR000719">
    <property type="entry name" value="Prot_kinase_dom"/>
</dbReference>
<evidence type="ECO:0000256" key="2">
    <source>
        <dbReference type="ARBA" id="ARBA00022840"/>
    </source>
</evidence>
<sequence length="269" mass="29730">MTDFLLRHHIQQPIYSYEQLCASTNSFDPRRKIGDDGFGFAYLAPLNDSVTALKRLHCHHPAAVTTKSFCNEILILSSLRHPNLVRLHGYCCGLLLVYDYVPNGTMATTFTAPEAPTASLAHCYGLSIKKLILASDLSLLLLSMFISGKIEDHKVFFDFTLHLGGNQLGFPLKIRGLMGEHLDGTCVHGNFGIGASMKTFDTGVKSSGSEKSSKRNIPRRGRTLSLELPTKFEASQNYKKSLVVPEQHGARNHRLLILAIIFLATKSEA</sequence>
<proteinExistence type="predicted"/>
<reference evidence="4 5" key="1">
    <citation type="submission" date="2020-08" db="EMBL/GenBank/DDBJ databases">
        <title>Plant Genome Project.</title>
        <authorList>
            <person name="Zhang R.-G."/>
        </authorList>
    </citation>
    <scope>NUCLEOTIDE SEQUENCE [LARGE SCALE GENOMIC DNA]</scope>
    <source>
        <tissue evidence="4">Rhizome</tissue>
    </source>
</reference>
<keyword evidence="2" id="KW-0067">ATP-binding</keyword>
<dbReference type="PANTHER" id="PTHR46008">
    <property type="entry name" value="LEAF RUST 10 DISEASE-RESISTANCE LOCUS RECEPTOR-LIKE PROTEIN KINASE-LIKE 1.4"/>
    <property type="match status" value="1"/>
</dbReference>
<dbReference type="GO" id="GO:0005524">
    <property type="term" value="F:ATP binding"/>
    <property type="evidence" value="ECO:0007669"/>
    <property type="project" value="UniProtKB-KW"/>
</dbReference>
<dbReference type="AlphaFoldDB" id="A0A8J5LDE7"/>
<dbReference type="SUPFAM" id="SSF56112">
    <property type="entry name" value="Protein kinase-like (PK-like)"/>
    <property type="match status" value="1"/>
</dbReference>
<protein>
    <recommendedName>
        <fullName evidence="3">Protein kinase domain-containing protein</fullName>
    </recommendedName>
</protein>
<keyword evidence="1" id="KW-0547">Nucleotide-binding</keyword>
<accession>A0A8J5LDE7</accession>
<comment type="caution">
    <text evidence="4">The sequence shown here is derived from an EMBL/GenBank/DDBJ whole genome shotgun (WGS) entry which is preliminary data.</text>
</comment>
<dbReference type="InterPro" id="IPR001245">
    <property type="entry name" value="Ser-Thr/Tyr_kinase_cat_dom"/>
</dbReference>
<dbReference type="Proteomes" id="UP000734854">
    <property type="component" value="Unassembled WGS sequence"/>
</dbReference>
<dbReference type="EMBL" id="JACMSC010000004">
    <property type="protein sequence ID" value="KAG6524188.1"/>
    <property type="molecule type" value="Genomic_DNA"/>
</dbReference>
<dbReference type="Gene3D" id="3.30.200.20">
    <property type="entry name" value="Phosphorylase Kinase, domain 1"/>
    <property type="match status" value="1"/>
</dbReference>
<dbReference type="PROSITE" id="PS50011">
    <property type="entry name" value="PROTEIN_KINASE_DOM"/>
    <property type="match status" value="1"/>
</dbReference>
<feature type="domain" description="Protein kinase" evidence="3">
    <location>
        <begin position="27"/>
        <end position="269"/>
    </location>
</feature>
<dbReference type="PANTHER" id="PTHR46008:SF18">
    <property type="entry name" value="PROTEIN KINASE DOMAIN-CONTAINING PROTEIN"/>
    <property type="match status" value="1"/>
</dbReference>
<dbReference type="GO" id="GO:0004672">
    <property type="term" value="F:protein kinase activity"/>
    <property type="evidence" value="ECO:0007669"/>
    <property type="project" value="InterPro"/>
</dbReference>
<evidence type="ECO:0000256" key="1">
    <source>
        <dbReference type="ARBA" id="ARBA00022741"/>
    </source>
</evidence>